<evidence type="ECO:0000313" key="1">
    <source>
        <dbReference type="EMBL" id="MEQ2563878.1"/>
    </source>
</evidence>
<accession>A0ABV1HQL9</accession>
<dbReference type="RefSeq" id="WP_349229954.1">
    <property type="nucleotide sequence ID" value="NZ_JBBMFJ010000026.1"/>
</dbReference>
<gene>
    <name evidence="1" type="ORF">WMO41_12015</name>
</gene>
<organism evidence="1 2">
    <name type="scientific">Ventrimonas faecis</name>
    <dbReference type="NCBI Taxonomy" id="3133170"/>
    <lineage>
        <taxon>Bacteria</taxon>
        <taxon>Bacillati</taxon>
        <taxon>Bacillota</taxon>
        <taxon>Clostridia</taxon>
        <taxon>Lachnospirales</taxon>
        <taxon>Lachnospiraceae</taxon>
        <taxon>Ventrimonas</taxon>
    </lineage>
</organism>
<proteinExistence type="predicted"/>
<name>A0ABV1HQL9_9FIRM</name>
<reference evidence="1 2" key="1">
    <citation type="submission" date="2024-03" db="EMBL/GenBank/DDBJ databases">
        <title>Human intestinal bacterial collection.</title>
        <authorList>
            <person name="Pauvert C."/>
            <person name="Hitch T.C.A."/>
            <person name="Clavel T."/>
        </authorList>
    </citation>
    <scope>NUCLEOTIDE SEQUENCE [LARGE SCALE GENOMIC DNA]</scope>
    <source>
        <strain evidence="1 2">CLA-AP-H27</strain>
    </source>
</reference>
<protein>
    <submittedName>
        <fullName evidence="1">Uncharacterized protein</fullName>
    </submittedName>
</protein>
<dbReference type="EMBL" id="JBBMFJ010000026">
    <property type="protein sequence ID" value="MEQ2563878.1"/>
    <property type="molecule type" value="Genomic_DNA"/>
</dbReference>
<dbReference type="Proteomes" id="UP001437460">
    <property type="component" value="Unassembled WGS sequence"/>
</dbReference>
<evidence type="ECO:0000313" key="2">
    <source>
        <dbReference type="Proteomes" id="UP001437460"/>
    </source>
</evidence>
<sequence length="295" mass="33050">MGNEVQPNVMSCREQLLEAGKTAGLTGSRESFASFQGQILRMADLCGQESNYAAKNSKDSSRAAKNADEADRLTNESYYNTEEGFAYAVQICELRRKNYEMAPALNTAGLMGHAALDCLYFMGMVREDNKNSHMMDTSIFNKENAILYGDIAVEGFLQARSKAIRAQNYRSMEDANYGLAQLFHRLGDASEFFSVEETVVCLGIAAVFYSECAVDDEESYEDGSISSEQYSAAEYAAIVFEKMDAKLKPQDCFFLEEAEKYYTYALRNESLGEAGRKRLEGYIRTVQEKKKQKGL</sequence>
<keyword evidence="2" id="KW-1185">Reference proteome</keyword>
<comment type="caution">
    <text evidence="1">The sequence shown here is derived from an EMBL/GenBank/DDBJ whole genome shotgun (WGS) entry which is preliminary data.</text>
</comment>